<dbReference type="InterPro" id="IPR036097">
    <property type="entry name" value="HisK_dim/P_sf"/>
</dbReference>
<evidence type="ECO:0000256" key="2">
    <source>
        <dbReference type="ARBA" id="ARBA00004651"/>
    </source>
</evidence>
<evidence type="ECO:0000256" key="3">
    <source>
        <dbReference type="ARBA" id="ARBA00012438"/>
    </source>
</evidence>
<feature type="transmembrane region" description="Helical" evidence="15">
    <location>
        <begin position="12"/>
        <end position="35"/>
    </location>
</feature>
<gene>
    <name evidence="18" type="ORF">H9661_09855</name>
</gene>
<dbReference type="Gene3D" id="3.30.565.10">
    <property type="entry name" value="Histidine kinase-like ATPase, C-terminal domain"/>
    <property type="match status" value="1"/>
</dbReference>
<dbReference type="EMBL" id="JACSRA010000013">
    <property type="protein sequence ID" value="MBD7911660.1"/>
    <property type="molecule type" value="Genomic_DNA"/>
</dbReference>
<dbReference type="InterPro" id="IPR005467">
    <property type="entry name" value="His_kinase_dom"/>
</dbReference>
<dbReference type="Pfam" id="PF02518">
    <property type="entry name" value="HATPase_c"/>
    <property type="match status" value="1"/>
</dbReference>
<dbReference type="Proteomes" id="UP000627781">
    <property type="component" value="Unassembled WGS sequence"/>
</dbReference>
<keyword evidence="7 15" id="KW-0812">Transmembrane</keyword>
<keyword evidence="6" id="KW-0808">Transferase</keyword>
<keyword evidence="12" id="KW-0902">Two-component regulatory system</keyword>
<dbReference type="EC" id="2.7.13.3" evidence="3"/>
<dbReference type="Pfam" id="PF00512">
    <property type="entry name" value="HisKA"/>
    <property type="match status" value="1"/>
</dbReference>
<comment type="caution">
    <text evidence="18">The sequence shown here is derived from an EMBL/GenBank/DDBJ whole genome shotgun (WGS) entry which is preliminary data.</text>
</comment>
<dbReference type="PRINTS" id="PR00344">
    <property type="entry name" value="BCTRLSENSOR"/>
</dbReference>
<dbReference type="PANTHER" id="PTHR45528">
    <property type="entry name" value="SENSOR HISTIDINE KINASE CPXA"/>
    <property type="match status" value="1"/>
</dbReference>
<dbReference type="SMART" id="SM00388">
    <property type="entry name" value="HisKA"/>
    <property type="match status" value="1"/>
</dbReference>
<keyword evidence="10" id="KW-0067">ATP-binding</keyword>
<dbReference type="InterPro" id="IPR050398">
    <property type="entry name" value="HssS/ArlS-like"/>
</dbReference>
<dbReference type="Gene3D" id="6.10.340.10">
    <property type="match status" value="1"/>
</dbReference>
<dbReference type="InterPro" id="IPR003660">
    <property type="entry name" value="HAMP_dom"/>
</dbReference>
<comment type="catalytic activity">
    <reaction evidence="1">
        <text>ATP + protein L-histidine = ADP + protein N-phospho-L-histidine.</text>
        <dbReference type="EC" id="2.7.13.3"/>
    </reaction>
</comment>
<evidence type="ECO:0000259" key="16">
    <source>
        <dbReference type="PROSITE" id="PS50109"/>
    </source>
</evidence>
<feature type="coiled-coil region" evidence="14">
    <location>
        <begin position="229"/>
        <end position="256"/>
    </location>
</feature>
<dbReference type="CDD" id="cd00082">
    <property type="entry name" value="HisKA"/>
    <property type="match status" value="1"/>
</dbReference>
<evidence type="ECO:0000256" key="13">
    <source>
        <dbReference type="ARBA" id="ARBA00023136"/>
    </source>
</evidence>
<keyword evidence="14" id="KW-0175">Coiled coil</keyword>
<name>A0ABR8PU11_9CLOT</name>
<evidence type="ECO:0000256" key="6">
    <source>
        <dbReference type="ARBA" id="ARBA00022679"/>
    </source>
</evidence>
<dbReference type="SMART" id="SM00387">
    <property type="entry name" value="HATPase_c"/>
    <property type="match status" value="1"/>
</dbReference>
<dbReference type="SUPFAM" id="SSF47384">
    <property type="entry name" value="Homodimeric domain of signal transducing histidine kinase"/>
    <property type="match status" value="1"/>
</dbReference>
<keyword evidence="4" id="KW-1003">Cell membrane</keyword>
<evidence type="ECO:0000256" key="4">
    <source>
        <dbReference type="ARBA" id="ARBA00022475"/>
    </source>
</evidence>
<dbReference type="Gene3D" id="1.10.287.130">
    <property type="match status" value="1"/>
</dbReference>
<dbReference type="CDD" id="cd00075">
    <property type="entry name" value="HATPase"/>
    <property type="match status" value="1"/>
</dbReference>
<dbReference type="InterPro" id="IPR003594">
    <property type="entry name" value="HATPase_dom"/>
</dbReference>
<evidence type="ECO:0000313" key="19">
    <source>
        <dbReference type="Proteomes" id="UP000627781"/>
    </source>
</evidence>
<keyword evidence="9 18" id="KW-0418">Kinase</keyword>
<comment type="subcellular location">
    <subcellularLocation>
        <location evidence="2">Cell membrane</location>
        <topology evidence="2">Multi-pass membrane protein</topology>
    </subcellularLocation>
</comment>
<keyword evidence="8" id="KW-0547">Nucleotide-binding</keyword>
<evidence type="ECO:0000259" key="17">
    <source>
        <dbReference type="PROSITE" id="PS50885"/>
    </source>
</evidence>
<dbReference type="PROSITE" id="PS50885">
    <property type="entry name" value="HAMP"/>
    <property type="match status" value="1"/>
</dbReference>
<evidence type="ECO:0000256" key="10">
    <source>
        <dbReference type="ARBA" id="ARBA00022840"/>
    </source>
</evidence>
<dbReference type="SUPFAM" id="SSF55874">
    <property type="entry name" value="ATPase domain of HSP90 chaperone/DNA topoisomerase II/histidine kinase"/>
    <property type="match status" value="1"/>
</dbReference>
<evidence type="ECO:0000256" key="7">
    <source>
        <dbReference type="ARBA" id="ARBA00022692"/>
    </source>
</evidence>
<reference evidence="18 19" key="1">
    <citation type="submission" date="2020-08" db="EMBL/GenBank/DDBJ databases">
        <title>A Genomic Blueprint of the Chicken Gut Microbiome.</title>
        <authorList>
            <person name="Gilroy R."/>
            <person name="Ravi A."/>
            <person name="Getino M."/>
            <person name="Pursley I."/>
            <person name="Horton D.L."/>
            <person name="Alikhan N.-F."/>
            <person name="Baker D."/>
            <person name="Gharbi K."/>
            <person name="Hall N."/>
            <person name="Watson M."/>
            <person name="Adriaenssens E.M."/>
            <person name="Foster-Nyarko E."/>
            <person name="Jarju S."/>
            <person name="Secka A."/>
            <person name="Antonio M."/>
            <person name="Oren A."/>
            <person name="Chaudhuri R."/>
            <person name="La Ragione R.M."/>
            <person name="Hildebrand F."/>
            <person name="Pallen M.J."/>
        </authorList>
    </citation>
    <scope>NUCLEOTIDE SEQUENCE [LARGE SCALE GENOMIC DNA]</scope>
    <source>
        <strain evidence="18 19">Sa3CVN1</strain>
    </source>
</reference>
<evidence type="ECO:0000256" key="11">
    <source>
        <dbReference type="ARBA" id="ARBA00022989"/>
    </source>
</evidence>
<protein>
    <recommendedName>
        <fullName evidence="3">histidine kinase</fullName>
        <ecNumber evidence="3">2.7.13.3</ecNumber>
    </recommendedName>
</protein>
<keyword evidence="5" id="KW-0597">Phosphoprotein</keyword>
<evidence type="ECO:0000256" key="8">
    <source>
        <dbReference type="ARBA" id="ARBA00022741"/>
    </source>
</evidence>
<dbReference type="InterPro" id="IPR036890">
    <property type="entry name" value="HATPase_C_sf"/>
</dbReference>
<keyword evidence="19" id="KW-1185">Reference proteome</keyword>
<evidence type="ECO:0000256" key="1">
    <source>
        <dbReference type="ARBA" id="ARBA00000085"/>
    </source>
</evidence>
<dbReference type="GO" id="GO:0016301">
    <property type="term" value="F:kinase activity"/>
    <property type="evidence" value="ECO:0007669"/>
    <property type="project" value="UniProtKB-KW"/>
</dbReference>
<evidence type="ECO:0000256" key="14">
    <source>
        <dbReference type="SAM" id="Coils"/>
    </source>
</evidence>
<organism evidence="18 19">
    <name type="scientific">Clostridium cibarium</name>
    <dbReference type="NCBI Taxonomy" id="2762247"/>
    <lineage>
        <taxon>Bacteria</taxon>
        <taxon>Bacillati</taxon>
        <taxon>Bacillota</taxon>
        <taxon>Clostridia</taxon>
        <taxon>Eubacteriales</taxon>
        <taxon>Clostridiaceae</taxon>
        <taxon>Clostridium</taxon>
    </lineage>
</organism>
<evidence type="ECO:0000313" key="18">
    <source>
        <dbReference type="EMBL" id="MBD7911660.1"/>
    </source>
</evidence>
<feature type="domain" description="HAMP" evidence="17">
    <location>
        <begin position="189"/>
        <end position="241"/>
    </location>
</feature>
<evidence type="ECO:0000256" key="12">
    <source>
        <dbReference type="ARBA" id="ARBA00023012"/>
    </source>
</evidence>
<dbReference type="PROSITE" id="PS50109">
    <property type="entry name" value="HIS_KIN"/>
    <property type="match status" value="1"/>
</dbReference>
<dbReference type="RefSeq" id="WP_191768543.1">
    <property type="nucleotide sequence ID" value="NZ_JACSRA010000013.1"/>
</dbReference>
<dbReference type="PROSITE" id="PS51257">
    <property type="entry name" value="PROKAR_LIPOPROTEIN"/>
    <property type="match status" value="1"/>
</dbReference>
<dbReference type="PANTHER" id="PTHR45528:SF1">
    <property type="entry name" value="SENSOR HISTIDINE KINASE CPXA"/>
    <property type="match status" value="1"/>
</dbReference>
<dbReference type="InterPro" id="IPR004358">
    <property type="entry name" value="Sig_transdc_His_kin-like_C"/>
</dbReference>
<accession>A0ABR8PU11</accession>
<dbReference type="InterPro" id="IPR003661">
    <property type="entry name" value="HisK_dim/P_dom"/>
</dbReference>
<proteinExistence type="predicted"/>
<keyword evidence="11 15" id="KW-1133">Transmembrane helix</keyword>
<evidence type="ECO:0000256" key="15">
    <source>
        <dbReference type="SAM" id="Phobius"/>
    </source>
</evidence>
<evidence type="ECO:0000256" key="5">
    <source>
        <dbReference type="ARBA" id="ARBA00022553"/>
    </source>
</evidence>
<keyword evidence="13 15" id="KW-0472">Membrane</keyword>
<sequence length="474" mass="54603">MGRKKNEQLMVALFKYYITFVIILACIFVGSYFVLGVKLSNYIEEGKNVPIYSLMNDDYYDYKNIDTSALKSIGGYLEVLDSNKNVIYTDGKANNVKKSYTDKEFEDTISMGNKESEFNVICKTINKSEEEHYIALIMIPRDKLTLTLHLNSMPYRVGKPLYKVYFKVIGAATTLFLISILIYSIWTAKKIKRPLMKIDEALGKVIEGEYEEKLVIKGQKEFIVISDTINFLIDKLKNSKEENARLEQSKTRMLIDLSHDIKTPITTIRGFSAALYEGLIEDEEKKERYYKTIYNKAEHVGELVDDLFEYVKMDSTQYVLKLESVDICEFTRQVLVNFYDELEEKNFDLIVRIPDEAINFSIDARLFRRVISNLIENAIKYNPEGTKLRIEIKNFKRYLLLEVADSGVGISDTIRDKVFDVFVRGDESRSSDGGSGLGLAIAKKIVENHGGEIDLYTDRKDESTVFSIKMFRNT</sequence>
<evidence type="ECO:0000256" key="9">
    <source>
        <dbReference type="ARBA" id="ARBA00022777"/>
    </source>
</evidence>
<feature type="domain" description="Histidine kinase" evidence="16">
    <location>
        <begin position="256"/>
        <end position="474"/>
    </location>
</feature>
<feature type="transmembrane region" description="Helical" evidence="15">
    <location>
        <begin position="164"/>
        <end position="186"/>
    </location>
</feature>